<evidence type="ECO:0000313" key="8">
    <source>
        <dbReference type="Proteomes" id="UP000438699"/>
    </source>
</evidence>
<name>A0A6N6N474_9BACT</name>
<dbReference type="PROSITE" id="PS01102">
    <property type="entry name" value="ZF_DKSA_1"/>
    <property type="match status" value="1"/>
</dbReference>
<dbReference type="SUPFAM" id="SSF109635">
    <property type="entry name" value="DnaK suppressor protein DksA, alpha-hairpin domain"/>
    <property type="match status" value="1"/>
</dbReference>
<comment type="caution">
    <text evidence="7">The sequence shown here is derived from an EMBL/GenBank/DDBJ whole genome shotgun (WGS) entry which is preliminary data.</text>
</comment>
<dbReference type="PANTHER" id="PTHR33823:SF2">
    <property type="entry name" value="RNA POLYMERASE-BINDING TRANSCRIPTION FACTOR DKSA"/>
    <property type="match status" value="1"/>
</dbReference>
<dbReference type="InterPro" id="IPR037187">
    <property type="entry name" value="DnaK_N"/>
</dbReference>
<dbReference type="PROSITE" id="PS51128">
    <property type="entry name" value="ZF_DKSA_2"/>
    <property type="match status" value="1"/>
</dbReference>
<dbReference type="InterPro" id="IPR000962">
    <property type="entry name" value="Znf_DskA_TraR"/>
</dbReference>
<dbReference type="Proteomes" id="UP000438699">
    <property type="component" value="Unassembled WGS sequence"/>
</dbReference>
<keyword evidence="3" id="KW-0862">Zinc</keyword>
<dbReference type="GO" id="GO:0008270">
    <property type="term" value="F:zinc ion binding"/>
    <property type="evidence" value="ECO:0007669"/>
    <property type="project" value="UniProtKB-KW"/>
</dbReference>
<evidence type="ECO:0000259" key="6">
    <source>
        <dbReference type="Pfam" id="PF01258"/>
    </source>
</evidence>
<evidence type="ECO:0000256" key="5">
    <source>
        <dbReference type="SAM" id="MobiDB-lite"/>
    </source>
</evidence>
<keyword evidence="8" id="KW-1185">Reference proteome</keyword>
<organism evidence="7 8">
    <name type="scientific">Pseudodesulfovibrio senegalensis</name>
    <dbReference type="NCBI Taxonomy" id="1721087"/>
    <lineage>
        <taxon>Bacteria</taxon>
        <taxon>Pseudomonadati</taxon>
        <taxon>Thermodesulfobacteriota</taxon>
        <taxon>Desulfovibrionia</taxon>
        <taxon>Desulfovibrionales</taxon>
        <taxon>Desulfovibrionaceae</taxon>
    </lineage>
</organism>
<evidence type="ECO:0000256" key="4">
    <source>
        <dbReference type="PROSITE-ProRule" id="PRU00510"/>
    </source>
</evidence>
<sequence>MPLLIRQPATAVNNRHHGHRKPDPSRKCRTTVTGPRFCSHGPALNPLQSKTFAQRGIAMTESQKIELRTHLNNELASLNGTSETALETEYSMEYTADDIDYASQLTQRNLNLALAERASSKLSQLEVALKRIDSPEYGECEACGEHIGMARLKANPSTTLCVRCQEERDNGFGACA</sequence>
<feature type="zinc finger region" description="dksA C4-type" evidence="4">
    <location>
        <begin position="140"/>
        <end position="164"/>
    </location>
</feature>
<dbReference type="EMBL" id="WAIE01000003">
    <property type="protein sequence ID" value="KAB1441879.1"/>
    <property type="molecule type" value="Genomic_DNA"/>
</dbReference>
<keyword evidence="1" id="KW-0479">Metal-binding</keyword>
<dbReference type="AlphaFoldDB" id="A0A6N6N474"/>
<gene>
    <name evidence="7" type="ORF">F8A88_09860</name>
</gene>
<accession>A0A6N6N474</accession>
<feature type="domain" description="Zinc finger DksA/TraR C4-type" evidence="6">
    <location>
        <begin position="136"/>
        <end position="168"/>
    </location>
</feature>
<dbReference type="Gene3D" id="1.20.120.910">
    <property type="entry name" value="DksA, coiled-coil domain"/>
    <property type="match status" value="1"/>
</dbReference>
<dbReference type="SUPFAM" id="SSF57716">
    <property type="entry name" value="Glucocorticoid receptor-like (DNA-binding domain)"/>
    <property type="match status" value="1"/>
</dbReference>
<reference evidence="7 8" key="1">
    <citation type="journal article" date="2017" name="Int. J. Syst. Evol. Microbiol.">
        <title>Desulfovibrio senegalensis sp. nov., a mesophilic sulfate reducer isolated from marine sediment.</title>
        <authorList>
            <person name="Thioye A."/>
            <person name="Gam Z.B.A."/>
            <person name="Mbengue M."/>
            <person name="Cayol J.L."/>
            <person name="Joseph-Bartoli M."/>
            <person name="Toure-Kane C."/>
            <person name="Labat M."/>
        </authorList>
    </citation>
    <scope>NUCLEOTIDE SEQUENCE [LARGE SCALE GENOMIC DNA]</scope>
    <source>
        <strain evidence="7 8">DSM 101509</strain>
    </source>
</reference>
<evidence type="ECO:0000256" key="1">
    <source>
        <dbReference type="ARBA" id="ARBA00022723"/>
    </source>
</evidence>
<dbReference type="Pfam" id="PF01258">
    <property type="entry name" value="zf-dskA_traR"/>
    <property type="match status" value="1"/>
</dbReference>
<keyword evidence="2" id="KW-0863">Zinc-finger</keyword>
<proteinExistence type="predicted"/>
<evidence type="ECO:0000313" key="7">
    <source>
        <dbReference type="EMBL" id="KAB1441879.1"/>
    </source>
</evidence>
<dbReference type="InterPro" id="IPR020458">
    <property type="entry name" value="Znf_DskA_TraR_CS"/>
</dbReference>
<evidence type="ECO:0000256" key="2">
    <source>
        <dbReference type="ARBA" id="ARBA00022771"/>
    </source>
</evidence>
<protein>
    <submittedName>
        <fullName evidence="7">TraR/DksA family transcriptional regulator</fullName>
    </submittedName>
</protein>
<feature type="region of interest" description="Disordered" evidence="5">
    <location>
        <begin position="1"/>
        <end position="30"/>
    </location>
</feature>
<evidence type="ECO:0000256" key="3">
    <source>
        <dbReference type="ARBA" id="ARBA00022833"/>
    </source>
</evidence>
<dbReference type="PANTHER" id="PTHR33823">
    <property type="entry name" value="RNA POLYMERASE-BINDING TRANSCRIPTION FACTOR DKSA-RELATED"/>
    <property type="match status" value="1"/>
</dbReference>